<feature type="chain" id="PRO_5042482705" description="Secreted protein" evidence="1">
    <location>
        <begin position="22"/>
        <end position="74"/>
    </location>
</feature>
<proteinExistence type="predicted"/>
<dbReference type="Proteomes" id="UP001275084">
    <property type="component" value="Unassembled WGS sequence"/>
</dbReference>
<protein>
    <recommendedName>
        <fullName evidence="4">Secreted protein</fullName>
    </recommendedName>
</protein>
<keyword evidence="3" id="KW-1185">Reference proteome</keyword>
<sequence length="74" mass="8319">MTGGGWVLFVYLFWGITRRGGGPGKTHMASHHFRQAFQGRRQILGIGGWVVQSIRAQARGRKNIKSNWLRGLVV</sequence>
<evidence type="ECO:0000313" key="2">
    <source>
        <dbReference type="EMBL" id="KAK3360409.1"/>
    </source>
</evidence>
<evidence type="ECO:0000256" key="1">
    <source>
        <dbReference type="SAM" id="SignalP"/>
    </source>
</evidence>
<organism evidence="2 3">
    <name type="scientific">Lasiosphaeria hispida</name>
    <dbReference type="NCBI Taxonomy" id="260671"/>
    <lineage>
        <taxon>Eukaryota</taxon>
        <taxon>Fungi</taxon>
        <taxon>Dikarya</taxon>
        <taxon>Ascomycota</taxon>
        <taxon>Pezizomycotina</taxon>
        <taxon>Sordariomycetes</taxon>
        <taxon>Sordariomycetidae</taxon>
        <taxon>Sordariales</taxon>
        <taxon>Lasiosphaeriaceae</taxon>
        <taxon>Lasiosphaeria</taxon>
    </lineage>
</organism>
<evidence type="ECO:0000313" key="3">
    <source>
        <dbReference type="Proteomes" id="UP001275084"/>
    </source>
</evidence>
<gene>
    <name evidence="2" type="ORF">B0T25DRAFT_535593</name>
</gene>
<name>A0AAJ0MIJ8_9PEZI</name>
<evidence type="ECO:0008006" key="4">
    <source>
        <dbReference type="Google" id="ProtNLM"/>
    </source>
</evidence>
<accession>A0AAJ0MIJ8</accession>
<reference evidence="2" key="1">
    <citation type="journal article" date="2023" name="Mol. Phylogenet. Evol.">
        <title>Genome-scale phylogeny and comparative genomics of the fungal order Sordariales.</title>
        <authorList>
            <person name="Hensen N."/>
            <person name="Bonometti L."/>
            <person name="Westerberg I."/>
            <person name="Brannstrom I.O."/>
            <person name="Guillou S."/>
            <person name="Cros-Aarteil S."/>
            <person name="Calhoun S."/>
            <person name="Haridas S."/>
            <person name="Kuo A."/>
            <person name="Mondo S."/>
            <person name="Pangilinan J."/>
            <person name="Riley R."/>
            <person name="LaButti K."/>
            <person name="Andreopoulos B."/>
            <person name="Lipzen A."/>
            <person name="Chen C."/>
            <person name="Yan M."/>
            <person name="Daum C."/>
            <person name="Ng V."/>
            <person name="Clum A."/>
            <person name="Steindorff A."/>
            <person name="Ohm R.A."/>
            <person name="Martin F."/>
            <person name="Silar P."/>
            <person name="Natvig D.O."/>
            <person name="Lalanne C."/>
            <person name="Gautier V."/>
            <person name="Ament-Velasquez S.L."/>
            <person name="Kruys A."/>
            <person name="Hutchinson M.I."/>
            <person name="Powell A.J."/>
            <person name="Barry K."/>
            <person name="Miller A.N."/>
            <person name="Grigoriev I.V."/>
            <person name="Debuchy R."/>
            <person name="Gladieux P."/>
            <person name="Hiltunen Thoren M."/>
            <person name="Johannesson H."/>
        </authorList>
    </citation>
    <scope>NUCLEOTIDE SEQUENCE</scope>
    <source>
        <strain evidence="2">CBS 955.72</strain>
    </source>
</reference>
<feature type="signal peptide" evidence="1">
    <location>
        <begin position="1"/>
        <end position="21"/>
    </location>
</feature>
<keyword evidence="1" id="KW-0732">Signal</keyword>
<dbReference type="AlphaFoldDB" id="A0AAJ0MIJ8"/>
<dbReference type="EMBL" id="JAUIQD010000002">
    <property type="protein sequence ID" value="KAK3360409.1"/>
    <property type="molecule type" value="Genomic_DNA"/>
</dbReference>
<comment type="caution">
    <text evidence="2">The sequence shown here is derived from an EMBL/GenBank/DDBJ whole genome shotgun (WGS) entry which is preliminary data.</text>
</comment>
<reference evidence="2" key="2">
    <citation type="submission" date="2023-06" db="EMBL/GenBank/DDBJ databases">
        <authorList>
            <consortium name="Lawrence Berkeley National Laboratory"/>
            <person name="Haridas S."/>
            <person name="Hensen N."/>
            <person name="Bonometti L."/>
            <person name="Westerberg I."/>
            <person name="Brannstrom I.O."/>
            <person name="Guillou S."/>
            <person name="Cros-Aarteil S."/>
            <person name="Calhoun S."/>
            <person name="Kuo A."/>
            <person name="Mondo S."/>
            <person name="Pangilinan J."/>
            <person name="Riley R."/>
            <person name="Labutti K."/>
            <person name="Andreopoulos B."/>
            <person name="Lipzen A."/>
            <person name="Chen C."/>
            <person name="Yanf M."/>
            <person name="Daum C."/>
            <person name="Ng V."/>
            <person name="Clum A."/>
            <person name="Steindorff A."/>
            <person name="Ohm R."/>
            <person name="Martin F."/>
            <person name="Silar P."/>
            <person name="Natvig D."/>
            <person name="Lalanne C."/>
            <person name="Gautier V."/>
            <person name="Ament-Velasquez S.L."/>
            <person name="Kruys A."/>
            <person name="Hutchinson M.I."/>
            <person name="Powell A.J."/>
            <person name="Barry K."/>
            <person name="Miller A.N."/>
            <person name="Grigoriev I.V."/>
            <person name="Debuchy R."/>
            <person name="Gladieux P."/>
            <person name="Thoren M.H."/>
            <person name="Johannesson H."/>
        </authorList>
    </citation>
    <scope>NUCLEOTIDE SEQUENCE</scope>
    <source>
        <strain evidence="2">CBS 955.72</strain>
    </source>
</reference>